<dbReference type="InterPro" id="IPR058580">
    <property type="entry name" value="DUF2828"/>
</dbReference>
<dbReference type="OrthoDB" id="1280319at2759"/>
<proteinExistence type="predicted"/>
<feature type="domain" description="DUF2828" evidence="2">
    <location>
        <begin position="90"/>
        <end position="408"/>
    </location>
</feature>
<reference evidence="4 5" key="1">
    <citation type="submission" date="2018-04" db="EMBL/GenBank/DDBJ databases">
        <authorList>
            <person name="Vogel A."/>
        </authorList>
    </citation>
    <scope>NUCLEOTIDE SEQUENCE [LARGE SCALE GENOMIC DNA]</scope>
</reference>
<dbReference type="EMBL" id="OOIL02000450">
    <property type="protein sequence ID" value="VFQ65001.1"/>
    <property type="molecule type" value="Genomic_DNA"/>
</dbReference>
<dbReference type="PANTHER" id="PTHR31373">
    <property type="entry name" value="OS06G0652100 PROTEIN"/>
    <property type="match status" value="1"/>
</dbReference>
<dbReference type="AlphaFoldDB" id="A0A484KGE8"/>
<feature type="domain" description="DUF7788" evidence="3">
    <location>
        <begin position="457"/>
        <end position="634"/>
    </location>
</feature>
<accession>A0A484KGE8</accession>
<name>A0A484KGE8_9ASTE</name>
<evidence type="ECO:0008006" key="6">
    <source>
        <dbReference type="Google" id="ProtNLM"/>
    </source>
</evidence>
<feature type="region of interest" description="Disordered" evidence="1">
    <location>
        <begin position="240"/>
        <end position="283"/>
    </location>
</feature>
<keyword evidence="5" id="KW-1185">Reference proteome</keyword>
<dbReference type="InterPro" id="IPR056690">
    <property type="entry name" value="DUF7788"/>
</dbReference>
<evidence type="ECO:0000259" key="3">
    <source>
        <dbReference type="Pfam" id="PF25043"/>
    </source>
</evidence>
<dbReference type="Gene3D" id="3.40.50.410">
    <property type="entry name" value="von Willebrand factor, type A domain"/>
    <property type="match status" value="1"/>
</dbReference>
<dbReference type="InterPro" id="IPR036465">
    <property type="entry name" value="vWFA_dom_sf"/>
</dbReference>
<evidence type="ECO:0000259" key="2">
    <source>
        <dbReference type="Pfam" id="PF11443"/>
    </source>
</evidence>
<evidence type="ECO:0000313" key="5">
    <source>
        <dbReference type="Proteomes" id="UP000595140"/>
    </source>
</evidence>
<sequence length="657" mass="73736">MYSSLASKHLSANITPYPKLSFQIGTLEKSSPKMSLLLGPPEIYNSMPSARAGDASPAESGASDPFMDLMMKNFNAAGADFLGNPKLGQTAKGAPTYLSSGNPCLDFFFQAVSPIPVKSDHYDCWGSPTPTPATVNSVDDMLKRSWNQDPLTTLKLLCNLRGVGGTGKSDKEGFYAAALWLHSSHPKSLACNLEEIARFGYLKDFPEILYRLLEGGNVRERQKADRKLLTEMKKERKYISFGGKRKRKKKQMNKPRNPMTEEQKESRKLTVQKRTDDEKAAAKLRRDERRIQKAKKVIDRFKCDPDFRFLHDQVSDLFSKFLKRDLELLKQGPSPSNLSEAAKWCPSLDSSFDQATLLCETIARKIFPKEENPDYQGIEDAQYAYRVRDLLRKEVLVPLRKALQSPEIPKENTCVLLPHQIVKSLSDEDGGARADSRWSRMVKEIMGCSEGKKGMKNCLAICDVSSSMEGTPLEAGLALGLLVSELSEEPWKGKLITFSEKPQLHQIKGDNLLSKVGFAKNMKLVQTKDFQKVVDMILEVAVKGNLREDQMIKRLFVFTDMEFDQTPSFAKETDYQAIERKFREKGYWNCVPEIVFWNLKSSKSTPVLGNQKGAALVGGLSPGMMRVFLERDVLPNPLVVMESAISGEENSNLVVID</sequence>
<dbReference type="PANTHER" id="PTHR31373:SF17">
    <property type="entry name" value="OS06G0652100 PROTEIN"/>
    <property type="match status" value="1"/>
</dbReference>
<feature type="compositionally biased region" description="Basic residues" evidence="1">
    <location>
        <begin position="243"/>
        <end position="253"/>
    </location>
</feature>
<dbReference type="Pfam" id="PF11443">
    <property type="entry name" value="DUF2828"/>
    <property type="match status" value="1"/>
</dbReference>
<dbReference type="PIRSF" id="PIRSF015417">
    <property type="entry name" value="T31B5_30_vWA"/>
    <property type="match status" value="1"/>
</dbReference>
<dbReference type="InterPro" id="IPR011205">
    <property type="entry name" value="UCP015417_vWA"/>
</dbReference>
<gene>
    <name evidence="4" type="ORF">CCAM_LOCUS6777</name>
</gene>
<dbReference type="Proteomes" id="UP000595140">
    <property type="component" value="Unassembled WGS sequence"/>
</dbReference>
<evidence type="ECO:0000313" key="4">
    <source>
        <dbReference type="EMBL" id="VFQ65001.1"/>
    </source>
</evidence>
<organism evidence="4 5">
    <name type="scientific">Cuscuta campestris</name>
    <dbReference type="NCBI Taxonomy" id="132261"/>
    <lineage>
        <taxon>Eukaryota</taxon>
        <taxon>Viridiplantae</taxon>
        <taxon>Streptophyta</taxon>
        <taxon>Embryophyta</taxon>
        <taxon>Tracheophyta</taxon>
        <taxon>Spermatophyta</taxon>
        <taxon>Magnoliopsida</taxon>
        <taxon>eudicotyledons</taxon>
        <taxon>Gunneridae</taxon>
        <taxon>Pentapetalae</taxon>
        <taxon>asterids</taxon>
        <taxon>lamiids</taxon>
        <taxon>Solanales</taxon>
        <taxon>Convolvulaceae</taxon>
        <taxon>Cuscuteae</taxon>
        <taxon>Cuscuta</taxon>
        <taxon>Cuscuta subgen. Grammica</taxon>
        <taxon>Cuscuta sect. Cleistogrammica</taxon>
    </lineage>
</organism>
<protein>
    <recommendedName>
        <fullName evidence="6">TROVE domain-containing protein</fullName>
    </recommendedName>
</protein>
<feature type="compositionally biased region" description="Basic and acidic residues" evidence="1">
    <location>
        <begin position="259"/>
        <end position="283"/>
    </location>
</feature>
<evidence type="ECO:0000256" key="1">
    <source>
        <dbReference type="SAM" id="MobiDB-lite"/>
    </source>
</evidence>
<dbReference type="Pfam" id="PF25043">
    <property type="entry name" value="DUF7788"/>
    <property type="match status" value="1"/>
</dbReference>